<proteinExistence type="inferred from homology"/>
<keyword evidence="3" id="KW-1003">Cell membrane</keyword>
<dbReference type="AlphaFoldDB" id="A0A1X2FJ49"/>
<evidence type="ECO:0000313" key="10">
    <source>
        <dbReference type="Proteomes" id="UP000193964"/>
    </source>
</evidence>
<dbReference type="Proteomes" id="UP000193964">
    <property type="component" value="Unassembled WGS sequence"/>
</dbReference>
<feature type="transmembrane region" description="Helical" evidence="7">
    <location>
        <begin position="240"/>
        <end position="262"/>
    </location>
</feature>
<evidence type="ECO:0000256" key="2">
    <source>
        <dbReference type="ARBA" id="ARBA00006162"/>
    </source>
</evidence>
<dbReference type="Gene3D" id="3.10.20.90">
    <property type="entry name" value="Phosphatidylinositol 3-kinase Catalytic Subunit, Chain A, domain 1"/>
    <property type="match status" value="1"/>
</dbReference>
<dbReference type="InterPro" id="IPR006707">
    <property type="entry name" value="T7SS_EccD"/>
</dbReference>
<feature type="transmembrane region" description="Helical" evidence="7">
    <location>
        <begin position="268"/>
        <end position="285"/>
    </location>
</feature>
<sequence>MAIQEKDKVLVSVDADSVVVDISLPLNRPVKSLAYTVANYFVRDKGYTIPFLADESAELMLTPEIGRPFPPDATLADMKVFDGDTLVLTSTDRNEYYPEFTSNPARAVASTQEKFFSRWTSESSQRFYGIVSPLVAAMAALVGLCGVLYRGMDYLRWPLVGAAGGMLVLSLFIMVALKQLSRGGIAPVLLSYSVTVYVCAFTVGAAIVPGAPGRWHVASGAVCIILAALLLAGAIREPLWLHYGVGVPAAVVTVVILINLVWSESGNVVASEIMLLASASVYFCDKTAMSGARIKLPGMPAPGERLRLTRAMDVVEMARSASSGQSLTSEVNQEARAVTMHNLMVSVAGGSSVLVAVSALAATVLVDSGHMWMQLAYVSTVTALLYLFGTWAVDQGLRATVMSAGVLSWFAVIVGLLFSAHTSPVMIGAALGISAVLMFAFGARTWRQAPEMAEPLRRKLLLLEASLYIPPIVLLYFLVDGYTRIRQLHIGF</sequence>
<dbReference type="GO" id="GO:0005886">
    <property type="term" value="C:plasma membrane"/>
    <property type="evidence" value="ECO:0007669"/>
    <property type="project" value="UniProtKB-SubCell"/>
</dbReference>
<feature type="transmembrane region" description="Helical" evidence="7">
    <location>
        <begin position="424"/>
        <end position="441"/>
    </location>
</feature>
<comment type="caution">
    <text evidence="9">The sequence shown here is derived from an EMBL/GenBank/DDBJ whole genome shotgun (WGS) entry which is preliminary data.</text>
</comment>
<feature type="transmembrane region" description="Helical" evidence="7">
    <location>
        <begin position="461"/>
        <end position="479"/>
    </location>
</feature>
<feature type="transmembrane region" description="Helical" evidence="7">
    <location>
        <begin position="372"/>
        <end position="393"/>
    </location>
</feature>
<accession>A0A1X2FJ49</accession>
<evidence type="ECO:0000256" key="3">
    <source>
        <dbReference type="ARBA" id="ARBA00022475"/>
    </source>
</evidence>
<dbReference type="Pfam" id="PF08817">
    <property type="entry name" value="YukD"/>
    <property type="match status" value="1"/>
</dbReference>
<feature type="transmembrane region" description="Helical" evidence="7">
    <location>
        <begin position="155"/>
        <end position="177"/>
    </location>
</feature>
<dbReference type="InterPro" id="IPR024962">
    <property type="entry name" value="YukD-like"/>
</dbReference>
<feature type="transmembrane region" description="Helical" evidence="7">
    <location>
        <begin position="400"/>
        <end position="418"/>
    </location>
</feature>
<evidence type="ECO:0000256" key="7">
    <source>
        <dbReference type="SAM" id="Phobius"/>
    </source>
</evidence>
<feature type="transmembrane region" description="Helical" evidence="7">
    <location>
        <begin position="127"/>
        <end position="149"/>
    </location>
</feature>
<keyword evidence="4 7" id="KW-0812">Transmembrane</keyword>
<protein>
    <recommendedName>
        <fullName evidence="8">EccD-like transmembrane domain-containing protein</fullName>
    </recommendedName>
</protein>
<dbReference type="InterPro" id="IPR044049">
    <property type="entry name" value="EccD_transm"/>
</dbReference>
<reference evidence="9 10" key="1">
    <citation type="submission" date="2016-01" db="EMBL/GenBank/DDBJ databases">
        <title>The new phylogeny of the genus Mycobacterium.</title>
        <authorList>
            <person name="Tarcisio F."/>
            <person name="Conor M."/>
            <person name="Antonella G."/>
            <person name="Elisabetta G."/>
            <person name="Giulia F.S."/>
            <person name="Sara T."/>
            <person name="Anna F."/>
            <person name="Clotilde B."/>
            <person name="Roberto B."/>
            <person name="Veronica D.S."/>
            <person name="Fabio R."/>
            <person name="Monica P."/>
            <person name="Olivier J."/>
            <person name="Enrico T."/>
            <person name="Nicola S."/>
        </authorList>
    </citation>
    <scope>NUCLEOTIDE SEQUENCE [LARGE SCALE GENOMIC DNA]</scope>
    <source>
        <strain evidence="9 10">ATCC 700010</strain>
    </source>
</reference>
<feature type="transmembrane region" description="Helical" evidence="7">
    <location>
        <begin position="215"/>
        <end position="233"/>
    </location>
</feature>
<evidence type="ECO:0000256" key="6">
    <source>
        <dbReference type="ARBA" id="ARBA00023136"/>
    </source>
</evidence>
<dbReference type="Pfam" id="PF19053">
    <property type="entry name" value="EccD"/>
    <property type="match status" value="1"/>
</dbReference>
<comment type="subcellular location">
    <subcellularLocation>
        <location evidence="1">Cell membrane</location>
        <topology evidence="1">Multi-pass membrane protein</topology>
    </subcellularLocation>
</comment>
<comment type="similarity">
    <text evidence="2">Belongs to the EccD/Snm4 family.</text>
</comment>
<dbReference type="RefSeq" id="WP_085142595.1">
    <property type="nucleotide sequence ID" value="NZ_JACKUA010000023.1"/>
</dbReference>
<keyword evidence="6 7" id="KW-0472">Membrane</keyword>
<evidence type="ECO:0000313" key="9">
    <source>
        <dbReference type="EMBL" id="ORX18463.1"/>
    </source>
</evidence>
<gene>
    <name evidence="9" type="ORF">AWC31_14260</name>
</gene>
<feature type="domain" description="EccD-like transmembrane" evidence="8">
    <location>
        <begin position="134"/>
        <end position="488"/>
    </location>
</feature>
<evidence type="ECO:0000256" key="1">
    <source>
        <dbReference type="ARBA" id="ARBA00004651"/>
    </source>
</evidence>
<evidence type="ECO:0000256" key="4">
    <source>
        <dbReference type="ARBA" id="ARBA00022692"/>
    </source>
</evidence>
<keyword evidence="5 7" id="KW-1133">Transmembrane helix</keyword>
<dbReference type="EMBL" id="LQQA01000005">
    <property type="protein sequence ID" value="ORX18463.1"/>
    <property type="molecule type" value="Genomic_DNA"/>
</dbReference>
<dbReference type="NCBIfam" id="TIGR03920">
    <property type="entry name" value="T7SS_EccD"/>
    <property type="match status" value="1"/>
</dbReference>
<organism evidence="9 10">
    <name type="scientific">Mycolicibacterium wolinskyi</name>
    <dbReference type="NCBI Taxonomy" id="59750"/>
    <lineage>
        <taxon>Bacteria</taxon>
        <taxon>Bacillati</taxon>
        <taxon>Actinomycetota</taxon>
        <taxon>Actinomycetes</taxon>
        <taxon>Mycobacteriales</taxon>
        <taxon>Mycobacteriaceae</taxon>
        <taxon>Mycolicibacterium</taxon>
    </lineage>
</organism>
<feature type="transmembrane region" description="Helical" evidence="7">
    <location>
        <begin position="343"/>
        <end position="366"/>
    </location>
</feature>
<evidence type="ECO:0000259" key="8">
    <source>
        <dbReference type="Pfam" id="PF19053"/>
    </source>
</evidence>
<name>A0A1X2FJ49_9MYCO</name>
<feature type="transmembrane region" description="Helical" evidence="7">
    <location>
        <begin position="189"/>
        <end position="209"/>
    </location>
</feature>
<evidence type="ECO:0000256" key="5">
    <source>
        <dbReference type="ARBA" id="ARBA00022989"/>
    </source>
</evidence>